<dbReference type="InterPro" id="IPR001895">
    <property type="entry name" value="RASGEF_cat_dom"/>
</dbReference>
<dbReference type="InterPro" id="IPR000651">
    <property type="entry name" value="Ras-like_Gua-exchang_fac_N"/>
</dbReference>
<dbReference type="EMBL" id="MCGE01000015">
    <property type="protein sequence ID" value="ORZ14197.1"/>
    <property type="molecule type" value="Genomic_DNA"/>
</dbReference>
<dbReference type="PANTHER" id="PTHR23113:SF348">
    <property type="entry name" value="GUANYL-NUCLEOTIDE EXCHANGE FACTOR RASGEF, PUTATIVE (AFU_ORTHOLOGUE AFUA_1G04700)-RELATED"/>
    <property type="match status" value="1"/>
</dbReference>
<dbReference type="AlphaFoldDB" id="A0A1X2ID83"/>
<dbReference type="PROSITE" id="PS50009">
    <property type="entry name" value="RASGEF_CAT"/>
    <property type="match status" value="1"/>
</dbReference>
<dbReference type="STRING" id="90262.A0A1X2ID83"/>
<evidence type="ECO:0000256" key="1">
    <source>
        <dbReference type="ARBA" id="ARBA00022658"/>
    </source>
</evidence>
<comment type="caution">
    <text evidence="6">The sequence shown here is derived from an EMBL/GenBank/DDBJ whole genome shotgun (WGS) entry which is preliminary data.</text>
</comment>
<dbReference type="OrthoDB" id="546434at2759"/>
<reference evidence="6 7" key="1">
    <citation type="submission" date="2016-07" db="EMBL/GenBank/DDBJ databases">
        <title>Pervasive Adenine N6-methylation of Active Genes in Fungi.</title>
        <authorList>
            <consortium name="DOE Joint Genome Institute"/>
            <person name="Mondo S.J."/>
            <person name="Dannebaum R.O."/>
            <person name="Kuo R.C."/>
            <person name="Labutti K."/>
            <person name="Haridas S."/>
            <person name="Kuo A."/>
            <person name="Salamov A."/>
            <person name="Ahrendt S.R."/>
            <person name="Lipzen A."/>
            <person name="Sullivan W."/>
            <person name="Andreopoulos W.B."/>
            <person name="Clum A."/>
            <person name="Lindquist E."/>
            <person name="Daum C."/>
            <person name="Ramamoorthy G.K."/>
            <person name="Gryganskyi A."/>
            <person name="Culley D."/>
            <person name="Magnuson J.K."/>
            <person name="James T.Y."/>
            <person name="O'Malley M.A."/>
            <person name="Stajich J.E."/>
            <person name="Spatafora J.W."/>
            <person name="Visel A."/>
            <person name="Grigoriev I.V."/>
        </authorList>
    </citation>
    <scope>NUCLEOTIDE SEQUENCE [LARGE SCALE GENOMIC DNA]</scope>
    <source>
        <strain evidence="6 7">NRRL 1336</strain>
    </source>
</reference>
<feature type="compositionally biased region" description="Polar residues" evidence="3">
    <location>
        <begin position="130"/>
        <end position="140"/>
    </location>
</feature>
<dbReference type="GO" id="GO:0005085">
    <property type="term" value="F:guanyl-nucleotide exchange factor activity"/>
    <property type="evidence" value="ECO:0007669"/>
    <property type="project" value="UniProtKB-KW"/>
</dbReference>
<feature type="region of interest" description="Disordered" evidence="3">
    <location>
        <begin position="130"/>
        <end position="192"/>
    </location>
</feature>
<accession>A0A1X2ID83</accession>
<dbReference type="GO" id="GO:0007265">
    <property type="term" value="P:Ras protein signal transduction"/>
    <property type="evidence" value="ECO:0007669"/>
    <property type="project" value="TreeGrafter"/>
</dbReference>
<dbReference type="Gene3D" id="1.10.840.10">
    <property type="entry name" value="Ras guanine-nucleotide exchange factors catalytic domain"/>
    <property type="match status" value="1"/>
</dbReference>
<proteinExistence type="predicted"/>
<feature type="compositionally biased region" description="Low complexity" evidence="3">
    <location>
        <begin position="161"/>
        <end position="192"/>
    </location>
</feature>
<evidence type="ECO:0000256" key="2">
    <source>
        <dbReference type="PROSITE-ProRule" id="PRU00168"/>
    </source>
</evidence>
<sequence length="514" mass="58531">MTPYQLLQSLIERFEQDYGCDNQPTRLQERIRTILCLWLSHHWSDIYYGRSYQTLHRFLQHLGHNQHLSTMYQLLVPLITRAGPLSDPDSVWGLTDEENDTELNSNTSFYGLWANSPSITTMLCMSSSAHSITGNGSSTDNNKKQQQHSSTASLDWFKQVNDPPSLSPTNTTSSSNNNNNHDNNPPTLSSSTPYSSFMDASSCYTTATTSNNIQQKRSHSKRTSLLKSTGHRHSSSQAFMGNPAVFGGGLVLLEATGRRPFSLVALQSSLRHMSHIRYAMLMDLPVDLLAEQLTWVELTLYRHIKPRDYIRHLWGEQGASEAMMASITHGQFIKGWVVTMILTQNHLCQRVALLDKFVDLAYRIYHDHRNYNTLMALLEGMGHVIRCSKQTHLGLEHEKQQQLLELETLMKCDRNYALYRQDLGKTKDGPSIPYLWVHRQDIVNLAETRRDVTLCGGIHWEKFRFMGEIILHLTHGITLATTTQPNPCVLAFISDTTLLTEEERIGRLVELGEK</sequence>
<dbReference type="InterPro" id="IPR008937">
    <property type="entry name" value="Ras-like_GEF"/>
</dbReference>
<feature type="region of interest" description="Disordered" evidence="3">
    <location>
        <begin position="208"/>
        <end position="238"/>
    </location>
</feature>
<evidence type="ECO:0000313" key="7">
    <source>
        <dbReference type="Proteomes" id="UP000193560"/>
    </source>
</evidence>
<evidence type="ECO:0000256" key="3">
    <source>
        <dbReference type="SAM" id="MobiDB-lite"/>
    </source>
</evidence>
<protein>
    <submittedName>
        <fullName evidence="6">Ras guanine nucleotide exchange factor domain-containing protein</fullName>
    </submittedName>
</protein>
<evidence type="ECO:0000259" key="5">
    <source>
        <dbReference type="PROSITE" id="PS50212"/>
    </source>
</evidence>
<dbReference type="GO" id="GO:0005886">
    <property type="term" value="C:plasma membrane"/>
    <property type="evidence" value="ECO:0007669"/>
    <property type="project" value="TreeGrafter"/>
</dbReference>
<dbReference type="SUPFAM" id="SSF48366">
    <property type="entry name" value="Ras GEF"/>
    <property type="match status" value="1"/>
</dbReference>
<gene>
    <name evidence="6" type="ORF">BCR42DRAFT_63504</name>
</gene>
<dbReference type="SMART" id="SM00147">
    <property type="entry name" value="RasGEF"/>
    <property type="match status" value="1"/>
</dbReference>
<keyword evidence="7" id="KW-1185">Reference proteome</keyword>
<feature type="domain" description="Ras-GEF" evidence="4">
    <location>
        <begin position="285"/>
        <end position="510"/>
    </location>
</feature>
<dbReference type="Pfam" id="PF00617">
    <property type="entry name" value="RasGEF"/>
    <property type="match status" value="1"/>
</dbReference>
<name>A0A1X2ID83_9FUNG</name>
<feature type="domain" description="N-terminal Ras-GEF" evidence="5">
    <location>
        <begin position="1"/>
        <end position="83"/>
    </location>
</feature>
<dbReference type="Proteomes" id="UP000193560">
    <property type="component" value="Unassembled WGS sequence"/>
</dbReference>
<dbReference type="PANTHER" id="PTHR23113">
    <property type="entry name" value="GUANINE NUCLEOTIDE EXCHANGE FACTOR"/>
    <property type="match status" value="1"/>
</dbReference>
<evidence type="ECO:0000313" key="6">
    <source>
        <dbReference type="EMBL" id="ORZ14197.1"/>
    </source>
</evidence>
<evidence type="ECO:0000259" key="4">
    <source>
        <dbReference type="PROSITE" id="PS50009"/>
    </source>
</evidence>
<dbReference type="InterPro" id="IPR023578">
    <property type="entry name" value="Ras_GEF_dom_sf"/>
</dbReference>
<dbReference type="Gene3D" id="1.20.870.10">
    <property type="entry name" value="Son of sevenless (SoS) protein Chain: S domain 1"/>
    <property type="match status" value="1"/>
</dbReference>
<dbReference type="InterPro" id="IPR036964">
    <property type="entry name" value="RASGEF_cat_dom_sf"/>
</dbReference>
<organism evidence="6 7">
    <name type="scientific">Absidia repens</name>
    <dbReference type="NCBI Taxonomy" id="90262"/>
    <lineage>
        <taxon>Eukaryota</taxon>
        <taxon>Fungi</taxon>
        <taxon>Fungi incertae sedis</taxon>
        <taxon>Mucoromycota</taxon>
        <taxon>Mucoromycotina</taxon>
        <taxon>Mucoromycetes</taxon>
        <taxon>Mucorales</taxon>
        <taxon>Cunninghamellaceae</taxon>
        <taxon>Absidia</taxon>
    </lineage>
</organism>
<keyword evidence="1 2" id="KW-0344">Guanine-nucleotide releasing factor</keyword>
<feature type="compositionally biased region" description="Basic residues" evidence="3">
    <location>
        <begin position="216"/>
        <end position="234"/>
    </location>
</feature>
<dbReference type="PROSITE" id="PS50212">
    <property type="entry name" value="RASGEF_NTER"/>
    <property type="match status" value="1"/>
</dbReference>